<evidence type="ECO:0000313" key="1">
    <source>
        <dbReference type="EMBL" id="MFC7189710.1"/>
    </source>
</evidence>
<evidence type="ECO:0000313" key="2">
    <source>
        <dbReference type="Proteomes" id="UP001596417"/>
    </source>
</evidence>
<dbReference type="GeneID" id="76199268"/>
<dbReference type="Proteomes" id="UP001596417">
    <property type="component" value="Unassembled WGS sequence"/>
</dbReference>
<proteinExistence type="predicted"/>
<comment type="caution">
    <text evidence="1">The sequence shown here is derived from an EMBL/GenBank/DDBJ whole genome shotgun (WGS) entry which is preliminary data.</text>
</comment>
<organism evidence="1 2">
    <name type="scientific">Halocatena marina</name>
    <dbReference type="NCBI Taxonomy" id="2934937"/>
    <lineage>
        <taxon>Archaea</taxon>
        <taxon>Methanobacteriati</taxon>
        <taxon>Methanobacteriota</taxon>
        <taxon>Stenosarchaea group</taxon>
        <taxon>Halobacteria</taxon>
        <taxon>Halobacteriales</taxon>
        <taxon>Natronomonadaceae</taxon>
        <taxon>Halocatena</taxon>
    </lineage>
</organism>
<dbReference type="RefSeq" id="WP_264554807.1">
    <property type="nucleotide sequence ID" value="NZ_CP109979.1"/>
</dbReference>
<dbReference type="AlphaFoldDB" id="A0ABD5YKE0"/>
<protein>
    <submittedName>
        <fullName evidence="1">Uncharacterized protein</fullName>
    </submittedName>
</protein>
<dbReference type="EMBL" id="JBHTAX010000001">
    <property type="protein sequence ID" value="MFC7189710.1"/>
    <property type="molecule type" value="Genomic_DNA"/>
</dbReference>
<gene>
    <name evidence="1" type="ORF">ACFQL7_07465</name>
</gene>
<sequence length="70" mass="7816">MRVVVTDGLAPLLVDNTEHVFDHPLLLEGKFSFDGLVPSETCFQTVELRFADVQLRAIATRTALTDIQDE</sequence>
<name>A0ABD5YKE0_9EURY</name>
<reference evidence="1 2" key="1">
    <citation type="journal article" date="2019" name="Int. J. Syst. Evol. Microbiol.">
        <title>The Global Catalogue of Microorganisms (GCM) 10K type strain sequencing project: providing services to taxonomists for standard genome sequencing and annotation.</title>
        <authorList>
            <consortium name="The Broad Institute Genomics Platform"/>
            <consortium name="The Broad Institute Genome Sequencing Center for Infectious Disease"/>
            <person name="Wu L."/>
            <person name="Ma J."/>
        </authorList>
    </citation>
    <scope>NUCLEOTIDE SEQUENCE [LARGE SCALE GENOMIC DNA]</scope>
    <source>
        <strain evidence="1 2">RDMS1</strain>
    </source>
</reference>
<keyword evidence="2" id="KW-1185">Reference proteome</keyword>
<accession>A0ABD5YKE0</accession>